<sequence length="101" mass="11044">MIFLAGIVYLNVEKFVAPPVLLPASSSFVLITIGALILTMISLILIVDYSLLSSNKKARKKLISLAIVSKITLTVFIFHNVAYIIPPDSPIVETLILSKMD</sequence>
<feature type="transmembrane region" description="Helical" evidence="1">
    <location>
        <begin position="63"/>
        <end position="85"/>
    </location>
</feature>
<dbReference type="AlphaFoldDB" id="X1CXG5"/>
<feature type="transmembrane region" description="Helical" evidence="1">
    <location>
        <begin position="28"/>
        <end position="51"/>
    </location>
</feature>
<proteinExistence type="predicted"/>
<keyword evidence="1" id="KW-0812">Transmembrane</keyword>
<dbReference type="EMBL" id="BART01010451">
    <property type="protein sequence ID" value="GAG88911.1"/>
    <property type="molecule type" value="Genomic_DNA"/>
</dbReference>
<organism evidence="2">
    <name type="scientific">marine sediment metagenome</name>
    <dbReference type="NCBI Taxonomy" id="412755"/>
    <lineage>
        <taxon>unclassified sequences</taxon>
        <taxon>metagenomes</taxon>
        <taxon>ecological metagenomes</taxon>
    </lineage>
</organism>
<protein>
    <submittedName>
        <fullName evidence="2">Uncharacterized protein</fullName>
    </submittedName>
</protein>
<reference evidence="2" key="1">
    <citation type="journal article" date="2014" name="Front. Microbiol.">
        <title>High frequency of phylogenetically diverse reductive dehalogenase-homologous genes in deep subseafloor sedimentary metagenomes.</title>
        <authorList>
            <person name="Kawai M."/>
            <person name="Futagami T."/>
            <person name="Toyoda A."/>
            <person name="Takaki Y."/>
            <person name="Nishi S."/>
            <person name="Hori S."/>
            <person name="Arai W."/>
            <person name="Tsubouchi T."/>
            <person name="Morono Y."/>
            <person name="Uchiyama I."/>
            <person name="Ito T."/>
            <person name="Fujiyama A."/>
            <person name="Inagaki F."/>
            <person name="Takami H."/>
        </authorList>
    </citation>
    <scope>NUCLEOTIDE SEQUENCE</scope>
    <source>
        <strain evidence="2">Expedition CK06-06</strain>
    </source>
</reference>
<evidence type="ECO:0000256" key="1">
    <source>
        <dbReference type="SAM" id="Phobius"/>
    </source>
</evidence>
<name>X1CXG5_9ZZZZ</name>
<keyword evidence="1" id="KW-1133">Transmembrane helix</keyword>
<gene>
    <name evidence="2" type="ORF">S01H4_22713</name>
</gene>
<comment type="caution">
    <text evidence="2">The sequence shown here is derived from an EMBL/GenBank/DDBJ whole genome shotgun (WGS) entry which is preliminary data.</text>
</comment>
<accession>X1CXG5</accession>
<keyword evidence="1" id="KW-0472">Membrane</keyword>
<evidence type="ECO:0000313" key="2">
    <source>
        <dbReference type="EMBL" id="GAG88911.1"/>
    </source>
</evidence>